<sequence length="140" mass="14346">MTLFFVLLGLAALPAGQLASKLGNSLGMIIGGLGTVVFLLALLFLPNGLIKIIAIALLVFVLSLILNGAVPFALSLVPQSHGGLGVGMYFGGFGGGISLFDFLGTQLGSFTLETSVILSSIVFLSAVLCMVMSQKIGRSV</sequence>
<organism evidence="2 3">
    <name type="scientific">Hyella patelloides LEGE 07179</name>
    <dbReference type="NCBI Taxonomy" id="945734"/>
    <lineage>
        <taxon>Bacteria</taxon>
        <taxon>Bacillati</taxon>
        <taxon>Cyanobacteriota</taxon>
        <taxon>Cyanophyceae</taxon>
        <taxon>Pleurocapsales</taxon>
        <taxon>Hyellaceae</taxon>
        <taxon>Hyella</taxon>
    </lineage>
</organism>
<dbReference type="Proteomes" id="UP000320055">
    <property type="component" value="Unassembled WGS sequence"/>
</dbReference>
<feature type="transmembrane region" description="Helical" evidence="1">
    <location>
        <begin position="86"/>
        <end position="104"/>
    </location>
</feature>
<dbReference type="SUPFAM" id="SSF103473">
    <property type="entry name" value="MFS general substrate transporter"/>
    <property type="match status" value="1"/>
</dbReference>
<dbReference type="EMBL" id="CAACVJ010000195">
    <property type="protein sequence ID" value="VEP14608.1"/>
    <property type="molecule type" value="Genomic_DNA"/>
</dbReference>
<evidence type="ECO:0000256" key="1">
    <source>
        <dbReference type="SAM" id="Phobius"/>
    </source>
</evidence>
<dbReference type="InterPro" id="IPR036259">
    <property type="entry name" value="MFS_trans_sf"/>
</dbReference>
<dbReference type="Gene3D" id="1.20.1250.20">
    <property type="entry name" value="MFS general substrate transporter like domains"/>
    <property type="match status" value="1"/>
</dbReference>
<evidence type="ECO:0000313" key="3">
    <source>
        <dbReference type="Proteomes" id="UP000320055"/>
    </source>
</evidence>
<feature type="transmembrane region" description="Helical" evidence="1">
    <location>
        <begin position="28"/>
        <end position="45"/>
    </location>
</feature>
<keyword evidence="1" id="KW-0472">Membrane</keyword>
<gene>
    <name evidence="2" type="ORF">H1P_2740010</name>
</gene>
<feature type="transmembrane region" description="Helical" evidence="1">
    <location>
        <begin position="116"/>
        <end position="136"/>
    </location>
</feature>
<name>A0A563VT85_9CYAN</name>
<keyword evidence="3" id="KW-1185">Reference proteome</keyword>
<dbReference type="AlphaFoldDB" id="A0A563VT85"/>
<reference evidence="2 3" key="1">
    <citation type="submission" date="2019-01" db="EMBL/GenBank/DDBJ databases">
        <authorList>
            <person name="Brito A."/>
        </authorList>
    </citation>
    <scope>NUCLEOTIDE SEQUENCE [LARGE SCALE GENOMIC DNA]</scope>
    <source>
        <strain evidence="2">1</strain>
    </source>
</reference>
<accession>A0A563VT85</accession>
<keyword evidence="1" id="KW-1133">Transmembrane helix</keyword>
<protein>
    <submittedName>
        <fullName evidence="2">Major facilitator transporter</fullName>
    </submittedName>
</protein>
<proteinExistence type="predicted"/>
<evidence type="ECO:0000313" key="2">
    <source>
        <dbReference type="EMBL" id="VEP14608.1"/>
    </source>
</evidence>
<feature type="transmembrane region" description="Helical" evidence="1">
    <location>
        <begin position="52"/>
        <end position="74"/>
    </location>
</feature>
<keyword evidence="1" id="KW-0812">Transmembrane</keyword>